<dbReference type="Gene3D" id="1.20.1740.10">
    <property type="entry name" value="Amino acid/polyamine transporter I"/>
    <property type="match status" value="1"/>
</dbReference>
<evidence type="ECO:0000256" key="5">
    <source>
        <dbReference type="ARBA" id="ARBA00023136"/>
    </source>
</evidence>
<feature type="region of interest" description="Disordered" evidence="6">
    <location>
        <begin position="1"/>
        <end position="22"/>
    </location>
</feature>
<dbReference type="Proteomes" id="UP000093779">
    <property type="component" value="Unassembled WGS sequence"/>
</dbReference>
<keyword evidence="4 7" id="KW-1133">Transmembrane helix</keyword>
<feature type="compositionally biased region" description="Polar residues" evidence="6">
    <location>
        <begin position="1"/>
        <end position="16"/>
    </location>
</feature>
<feature type="transmembrane region" description="Helical" evidence="7">
    <location>
        <begin position="306"/>
        <end position="331"/>
    </location>
</feature>
<accession>A0A1A0PLU9</accession>
<feature type="transmembrane region" description="Helical" evidence="7">
    <location>
        <begin position="36"/>
        <end position="59"/>
    </location>
</feature>
<gene>
    <name evidence="8" type="ORF">A5726_09405</name>
</gene>
<feature type="transmembrane region" description="Helical" evidence="7">
    <location>
        <begin position="175"/>
        <end position="193"/>
    </location>
</feature>
<feature type="transmembrane region" description="Helical" evidence="7">
    <location>
        <begin position="65"/>
        <end position="86"/>
    </location>
</feature>
<protein>
    <submittedName>
        <fullName evidence="8">Amino acid permease</fullName>
    </submittedName>
</protein>
<evidence type="ECO:0000256" key="6">
    <source>
        <dbReference type="SAM" id="MobiDB-lite"/>
    </source>
</evidence>
<evidence type="ECO:0000313" key="9">
    <source>
        <dbReference type="Proteomes" id="UP000093779"/>
    </source>
</evidence>
<dbReference type="PIRSF" id="PIRSF006060">
    <property type="entry name" value="AA_transporter"/>
    <property type="match status" value="1"/>
</dbReference>
<comment type="subcellular location">
    <subcellularLocation>
        <location evidence="1">Membrane</location>
        <topology evidence="1">Multi-pass membrane protein</topology>
    </subcellularLocation>
</comment>
<dbReference type="EMBL" id="LZHX01000034">
    <property type="protein sequence ID" value="OBF24542.1"/>
    <property type="molecule type" value="Genomic_DNA"/>
</dbReference>
<feature type="transmembrane region" description="Helical" evidence="7">
    <location>
        <begin position="213"/>
        <end position="231"/>
    </location>
</feature>
<proteinExistence type="predicted"/>
<dbReference type="AlphaFoldDB" id="A0A1A0PLU9"/>
<evidence type="ECO:0000256" key="7">
    <source>
        <dbReference type="SAM" id="Phobius"/>
    </source>
</evidence>
<feature type="transmembrane region" description="Helical" evidence="7">
    <location>
        <begin position="458"/>
        <end position="476"/>
    </location>
</feature>
<evidence type="ECO:0000256" key="2">
    <source>
        <dbReference type="ARBA" id="ARBA00022448"/>
    </source>
</evidence>
<keyword evidence="5 7" id="KW-0472">Membrane</keyword>
<organism evidence="8 9">
    <name type="scientific">Mycolicibacterium conceptionense</name>
    <dbReference type="NCBI Taxonomy" id="451644"/>
    <lineage>
        <taxon>Bacteria</taxon>
        <taxon>Bacillati</taxon>
        <taxon>Actinomycetota</taxon>
        <taxon>Actinomycetes</taxon>
        <taxon>Mycobacteriales</taxon>
        <taxon>Mycobacteriaceae</taxon>
        <taxon>Mycolicibacterium</taxon>
    </lineage>
</organism>
<keyword evidence="3 7" id="KW-0812">Transmembrane</keyword>
<feature type="transmembrane region" description="Helical" evidence="7">
    <location>
        <begin position="252"/>
        <end position="276"/>
    </location>
</feature>
<comment type="caution">
    <text evidence="8">The sequence shown here is derived from an EMBL/GenBank/DDBJ whole genome shotgun (WGS) entry which is preliminary data.</text>
</comment>
<keyword evidence="2" id="KW-0813">Transport</keyword>
<evidence type="ECO:0000313" key="8">
    <source>
        <dbReference type="EMBL" id="OBF24542.1"/>
    </source>
</evidence>
<feature type="transmembrane region" description="Helical" evidence="7">
    <location>
        <begin position="384"/>
        <end position="407"/>
    </location>
</feature>
<name>A0A1A0PLU9_9MYCO</name>
<feature type="transmembrane region" description="Helical" evidence="7">
    <location>
        <begin position="146"/>
        <end position="163"/>
    </location>
</feature>
<evidence type="ECO:0000256" key="3">
    <source>
        <dbReference type="ARBA" id="ARBA00022692"/>
    </source>
</evidence>
<evidence type="ECO:0000256" key="1">
    <source>
        <dbReference type="ARBA" id="ARBA00004141"/>
    </source>
</evidence>
<reference evidence="8 9" key="1">
    <citation type="submission" date="2016-06" db="EMBL/GenBank/DDBJ databases">
        <authorList>
            <person name="Kjaerup R.B."/>
            <person name="Dalgaard T.S."/>
            <person name="Juul-Madsen H.R."/>
        </authorList>
    </citation>
    <scope>NUCLEOTIDE SEQUENCE [LARGE SCALE GENOMIC DNA]</scope>
    <source>
        <strain evidence="8 9">ACS1953</strain>
    </source>
</reference>
<evidence type="ECO:0000256" key="4">
    <source>
        <dbReference type="ARBA" id="ARBA00022989"/>
    </source>
</evidence>
<feature type="transmembrane region" description="Helical" evidence="7">
    <location>
        <begin position="352"/>
        <end position="378"/>
    </location>
</feature>
<dbReference type="PANTHER" id="PTHR45649:SF26">
    <property type="entry name" value="OS04G0435100 PROTEIN"/>
    <property type="match status" value="1"/>
</dbReference>
<dbReference type="Pfam" id="PF13520">
    <property type="entry name" value="AA_permease_2"/>
    <property type="match status" value="1"/>
</dbReference>
<feature type="transmembrane region" description="Helical" evidence="7">
    <location>
        <begin position="427"/>
        <end position="446"/>
    </location>
</feature>
<dbReference type="PANTHER" id="PTHR45649">
    <property type="entry name" value="AMINO-ACID PERMEASE BAT1"/>
    <property type="match status" value="1"/>
</dbReference>
<dbReference type="GO" id="GO:0022857">
    <property type="term" value="F:transmembrane transporter activity"/>
    <property type="evidence" value="ECO:0007669"/>
    <property type="project" value="InterPro"/>
</dbReference>
<sequence length="504" mass="54311">MTQQPISSEPLATQAGQARPDQPEHFKRSIGLVSNFSLGFTYLSPGAGVLSIFAVGLAIAGPPSIWWFPIVAVGQILVALVFGEVVSQYPITGGIYPWTRRLWGRRYAWMAAWIYMAALVVTTTSVVQFSIPFLAKLFHIPLNQDTNLAIALALLLIAFGLNSTGTKTLARVARIGFYCELVGVVALGLYLLLFKRQHPFGVFFDSFGVAGDGPYIGAFLMAALVGLWMFYGFEACGDVAEEVENPERKIPVAMILTIVIGLVAAMIAYAGFVLAAPNLEEIVAGNVADPIPDIVRDSAGEFGMNLLLIVAATVFLSAVLSQQAALSRLIFSFARDNMLPRSRWLSQLHEEVGGAGAVPRNAMIVACCAPTLICFWLYFNPNSITQVTAFAVLGIYVCFHMVVAAALRQRLKGWRPAGAWSLGRAGFAVNVLALCYGVAAMILLALPGDASLPFVDRWIVLIGMSVVLAAGAIYMITARPFGNSDAPEDDAIEVAARLRRERAE</sequence>
<dbReference type="InterPro" id="IPR002293">
    <property type="entry name" value="AA/rel_permease1"/>
</dbReference>
<feature type="transmembrane region" description="Helical" evidence="7">
    <location>
        <begin position="107"/>
        <end position="134"/>
    </location>
</feature>
<dbReference type="GO" id="GO:0016020">
    <property type="term" value="C:membrane"/>
    <property type="evidence" value="ECO:0007669"/>
    <property type="project" value="UniProtKB-SubCell"/>
</dbReference>